<organism evidence="9">
    <name type="scientific">Planktothricoides raciborskii GIHE-MW2</name>
    <dbReference type="NCBI Taxonomy" id="2792601"/>
    <lineage>
        <taxon>Bacteria</taxon>
        <taxon>Bacillati</taxon>
        <taxon>Cyanobacteriota</taxon>
        <taxon>Cyanophyceae</taxon>
        <taxon>Oscillatoriophycideae</taxon>
        <taxon>Oscillatoriales</taxon>
        <taxon>Oscillatoriaceae</taxon>
        <taxon>Planktothricoides</taxon>
    </lineage>
</organism>
<evidence type="ECO:0000313" key="9">
    <source>
        <dbReference type="EMBL" id="XCM40191.1"/>
    </source>
</evidence>
<dbReference type="PANTHER" id="PTHR43250">
    <property type="entry name" value="EXODEOXYRIBONUCLEASE III"/>
    <property type="match status" value="1"/>
</dbReference>
<protein>
    <submittedName>
        <fullName evidence="9">Exodeoxyribonuclease III</fullName>
        <ecNumber evidence="9">3.1.11.2</ecNumber>
    </submittedName>
</protein>
<feature type="active site" evidence="5">
    <location>
        <position position="127"/>
    </location>
</feature>
<dbReference type="GO" id="GO:0046872">
    <property type="term" value="F:metal ion binding"/>
    <property type="evidence" value="ECO:0007669"/>
    <property type="project" value="UniProtKB-KW"/>
</dbReference>
<feature type="binding site" evidence="6">
    <location>
        <position position="34"/>
    </location>
    <ligand>
        <name>Mg(2+)</name>
        <dbReference type="ChEBI" id="CHEBI:18420"/>
        <label>1</label>
    </ligand>
</feature>
<dbReference type="NCBIfam" id="TIGR00195">
    <property type="entry name" value="exoDNase_III"/>
    <property type="match status" value="1"/>
</dbReference>
<gene>
    <name evidence="9" type="primary">xth</name>
    <name evidence="9" type="ORF">ABWT76_003817</name>
</gene>
<evidence type="ECO:0000256" key="7">
    <source>
        <dbReference type="PIRSR" id="PIRSR604808-3"/>
    </source>
</evidence>
<proteinExistence type="inferred from homology"/>
<dbReference type="InterPro" id="IPR036691">
    <property type="entry name" value="Endo/exonu/phosph_ase_sf"/>
</dbReference>
<dbReference type="InterPro" id="IPR004808">
    <property type="entry name" value="AP_endonuc_1"/>
</dbReference>
<keyword evidence="6" id="KW-0464">Manganese</keyword>
<feature type="binding site" evidence="6">
    <location>
        <position position="267"/>
    </location>
    <ligand>
        <name>Mg(2+)</name>
        <dbReference type="ChEBI" id="CHEBI:18420"/>
        <label>1</label>
    </ligand>
</feature>
<evidence type="ECO:0000256" key="2">
    <source>
        <dbReference type="ARBA" id="ARBA00022723"/>
    </source>
</evidence>
<dbReference type="PROSITE" id="PS51435">
    <property type="entry name" value="AP_NUCLEASE_F1_4"/>
    <property type="match status" value="1"/>
</dbReference>
<dbReference type="GO" id="GO:0006281">
    <property type="term" value="P:DNA repair"/>
    <property type="evidence" value="ECO:0007669"/>
    <property type="project" value="InterPro"/>
</dbReference>
<feature type="site" description="Important for catalytic activity" evidence="7">
    <location>
        <position position="238"/>
    </location>
</feature>
<dbReference type="InterPro" id="IPR037493">
    <property type="entry name" value="ExoIII-like"/>
</dbReference>
<dbReference type="SUPFAM" id="SSF56219">
    <property type="entry name" value="DNase I-like"/>
    <property type="match status" value="1"/>
</dbReference>
<feature type="active site" description="Proton acceptor" evidence="5">
    <location>
        <position position="268"/>
    </location>
</feature>
<dbReference type="EC" id="3.1.11.2" evidence="9"/>
<feature type="binding site" evidence="6">
    <location>
        <position position="7"/>
    </location>
    <ligand>
        <name>Mg(2+)</name>
        <dbReference type="ChEBI" id="CHEBI:18420"/>
        <label>1</label>
    </ligand>
</feature>
<dbReference type="Gene3D" id="3.60.10.10">
    <property type="entry name" value="Endonuclease/exonuclease/phosphatase"/>
    <property type="match status" value="1"/>
</dbReference>
<dbReference type="EMBL" id="CP159837">
    <property type="protein sequence ID" value="XCM40191.1"/>
    <property type="molecule type" value="Genomic_DNA"/>
</dbReference>
<dbReference type="NCBIfam" id="TIGR00633">
    <property type="entry name" value="xth"/>
    <property type="match status" value="1"/>
</dbReference>
<comment type="similarity">
    <text evidence="1">Belongs to the DNA repair enzymes AP/ExoA family.</text>
</comment>
<comment type="cofactor">
    <cofactor evidence="6">
        <name>Mg(2+)</name>
        <dbReference type="ChEBI" id="CHEBI:18420"/>
    </cofactor>
    <cofactor evidence="6">
        <name>Mn(2+)</name>
        <dbReference type="ChEBI" id="CHEBI:29035"/>
    </cofactor>
    <text evidence="6">Probably binds two magnesium or manganese ions per subunit.</text>
</comment>
<dbReference type="AlphaFoldDB" id="A0AAU8JN71"/>
<feature type="site" description="Transition state stabilizer" evidence="7">
    <location>
        <position position="170"/>
    </location>
</feature>
<dbReference type="CDD" id="cd09086">
    <property type="entry name" value="ExoIII-like_AP-endo"/>
    <property type="match status" value="1"/>
</dbReference>
<feature type="binding site" evidence="6">
    <location>
        <position position="170"/>
    </location>
    <ligand>
        <name>Mg(2+)</name>
        <dbReference type="ChEBI" id="CHEBI:18420"/>
        <label>1</label>
    </ligand>
</feature>
<evidence type="ECO:0000256" key="1">
    <source>
        <dbReference type="ARBA" id="ARBA00007092"/>
    </source>
</evidence>
<dbReference type="GO" id="GO:0008311">
    <property type="term" value="F:double-stranded DNA 3'-5' DNA exonuclease activity"/>
    <property type="evidence" value="ECO:0007669"/>
    <property type="project" value="UniProtKB-EC"/>
</dbReference>
<evidence type="ECO:0000256" key="3">
    <source>
        <dbReference type="ARBA" id="ARBA00022801"/>
    </source>
</evidence>
<evidence type="ECO:0000259" key="8">
    <source>
        <dbReference type="Pfam" id="PF03372"/>
    </source>
</evidence>
<evidence type="ECO:0000256" key="6">
    <source>
        <dbReference type="PIRSR" id="PIRSR604808-2"/>
    </source>
</evidence>
<name>A0AAU8JN71_9CYAN</name>
<feature type="active site" description="Proton donor/acceptor" evidence="5">
    <location>
        <position position="168"/>
    </location>
</feature>
<feature type="site" description="Interaction with DNA substrate" evidence="7">
    <location>
        <position position="268"/>
    </location>
</feature>
<feature type="domain" description="Endonuclease/exonuclease/phosphatase" evidence="8">
    <location>
        <begin position="4"/>
        <end position="268"/>
    </location>
</feature>
<accession>A0AAU8JN71</accession>
<feature type="binding site" evidence="6">
    <location>
        <position position="268"/>
    </location>
    <ligand>
        <name>Mg(2+)</name>
        <dbReference type="ChEBI" id="CHEBI:18420"/>
        <label>1</label>
    </ligand>
</feature>
<dbReference type="InterPro" id="IPR005135">
    <property type="entry name" value="Endo/exonuclease/phosphatase"/>
</dbReference>
<feature type="binding site" evidence="6">
    <location>
        <position position="168"/>
    </location>
    <ligand>
        <name>Mg(2+)</name>
        <dbReference type="ChEBI" id="CHEBI:18420"/>
        <label>1</label>
    </ligand>
</feature>
<keyword evidence="2 6" id="KW-0479">Metal-binding</keyword>
<keyword evidence="3 9" id="KW-0378">Hydrolase</keyword>
<keyword evidence="4 6" id="KW-0460">Magnesium</keyword>
<dbReference type="Pfam" id="PF03372">
    <property type="entry name" value="Exo_endo_phos"/>
    <property type="match status" value="1"/>
</dbReference>
<evidence type="ECO:0000256" key="5">
    <source>
        <dbReference type="PIRSR" id="PIRSR604808-1"/>
    </source>
</evidence>
<dbReference type="PANTHER" id="PTHR43250:SF2">
    <property type="entry name" value="EXODEOXYRIBONUCLEASE III"/>
    <property type="match status" value="1"/>
</dbReference>
<sequence>MKIATWNVNSIRSRQEHLTNWLQKNPVDVICLQETKVIDSDFPRSPFEELAYHLYISGQKSYNGVAIFSKIPLQNVSVGFAHRNPVSSSNRVSQVSEVSSSNRVSELDEQKRAIAGIFEDILILNLYVPNGSEVGSEKYEYKLQWLKVLREYLEVALKTTPNICICGDFNIALESRDIYRQTKDTEIMASPQERQSLQAILDLGFTDAFRKFNPDAGHYTWWDYRRGGFPQNRGWRIDHFYLTENLSDRAQSCIIDKEPRTWEKPSDHTPVILEL</sequence>
<evidence type="ECO:0000256" key="4">
    <source>
        <dbReference type="ARBA" id="ARBA00022842"/>
    </source>
</evidence>
<reference evidence="9" key="1">
    <citation type="submission" date="2024-07" db="EMBL/GenBank/DDBJ databases">
        <authorList>
            <person name="Kim Y.J."/>
            <person name="Jeong J.Y."/>
        </authorList>
    </citation>
    <scope>NUCLEOTIDE SEQUENCE</scope>
    <source>
        <strain evidence="9">GIHE-MW2</strain>
    </source>
</reference>
<dbReference type="RefSeq" id="WP_190879914.1">
    <property type="nucleotide sequence ID" value="NZ_CP159837.1"/>
</dbReference>